<reference evidence="9" key="1">
    <citation type="journal article" date="2019" name="Int. J. Syst. Evol. Microbiol.">
        <title>Halobacteriovorax valvorus sp. nov., a novel prokaryotic predator isolated from coastal seawater of China.</title>
        <authorList>
            <person name="Chen M.-X."/>
        </authorList>
    </citation>
    <scope>NUCLEOTIDE SEQUENCE [LARGE SCALE GENOMIC DNA]</scope>
    <source>
        <strain evidence="9">BL9</strain>
    </source>
</reference>
<dbReference type="InterPro" id="IPR004358">
    <property type="entry name" value="Sig_transdc_His_kin-like_C"/>
</dbReference>
<evidence type="ECO:0000313" key="9">
    <source>
        <dbReference type="Proteomes" id="UP000443582"/>
    </source>
</evidence>
<dbReference type="PROSITE" id="PS50109">
    <property type="entry name" value="HIS_KIN"/>
    <property type="match status" value="1"/>
</dbReference>
<evidence type="ECO:0000256" key="2">
    <source>
        <dbReference type="ARBA" id="ARBA00012438"/>
    </source>
</evidence>
<dbReference type="InterPro" id="IPR050736">
    <property type="entry name" value="Sensor_HK_Regulatory"/>
</dbReference>
<keyword evidence="5" id="KW-0902">Two-component regulatory system</keyword>
<protein>
    <recommendedName>
        <fullName evidence="2">histidine kinase</fullName>
        <ecNumber evidence="2">2.7.13.3</ecNumber>
    </recommendedName>
</protein>
<dbReference type="PRINTS" id="PR00344">
    <property type="entry name" value="BCTRLSENSOR"/>
</dbReference>
<sequence length="453" mass="52578">MNVSNKAVHAYINYIIENNDDPKSFFENLGYDYSVMSDEKKYMSWDDYKVITESLNDKYDKFYEGMTRHGLTNKFVKHVLDILSRMISFRFVGDFILKYSFKTFYTNAVSIELIKKGRTTFDIKLTFNSEEDIFPVFVDMYRDVFLALPRLISNSLTWDVKTSQNGNILIYHIDEKMSSPSFYTSFQFFILRIFKLDKYYQTLIFDNLQHSNELEKKNLELELAEKKISEAHKDVLLANRIISHDIANKMQIIEHVKRLMKRNDIEKANQKLDIYYKSVKAIIENTRNVIDDHSSSFMLADVSLKNLLEELVFEYQDQANNKDVNISLNLECEDNYHFRTNKEALKASVLGNILQNAIKFSKANSEVKISASVEKDLLKISCEDSGVGIERSLVNDINRNSEKLFQSTIGTHGETGRGLGLFIIRKVCRELDFKVKFESSLGNGTKVTISKNL</sequence>
<dbReference type="RefSeq" id="WP_114705240.1">
    <property type="nucleotide sequence ID" value="NZ_QDKL01000001.1"/>
</dbReference>
<keyword evidence="4 8" id="KW-0418">Kinase</keyword>
<evidence type="ECO:0000256" key="3">
    <source>
        <dbReference type="ARBA" id="ARBA00022679"/>
    </source>
</evidence>
<evidence type="ECO:0000259" key="7">
    <source>
        <dbReference type="PROSITE" id="PS50109"/>
    </source>
</evidence>
<dbReference type="SMART" id="SM00387">
    <property type="entry name" value="HATPase_c"/>
    <property type="match status" value="1"/>
</dbReference>
<organism evidence="8 9">
    <name type="scientific">Halobacteriovorax vibrionivorans</name>
    <dbReference type="NCBI Taxonomy" id="2152716"/>
    <lineage>
        <taxon>Bacteria</taxon>
        <taxon>Pseudomonadati</taxon>
        <taxon>Bdellovibrionota</taxon>
        <taxon>Bacteriovoracia</taxon>
        <taxon>Bacteriovoracales</taxon>
        <taxon>Halobacteriovoraceae</taxon>
        <taxon>Halobacteriovorax</taxon>
    </lineage>
</organism>
<comment type="caution">
    <text evidence="8">The sequence shown here is derived from an EMBL/GenBank/DDBJ whole genome shotgun (WGS) entry which is preliminary data.</text>
</comment>
<dbReference type="Proteomes" id="UP000443582">
    <property type="component" value="Unassembled WGS sequence"/>
</dbReference>
<gene>
    <name evidence="8" type="ORF">DAY19_00580</name>
</gene>
<keyword evidence="3" id="KW-0808">Transferase</keyword>
<dbReference type="PANTHER" id="PTHR43711">
    <property type="entry name" value="TWO-COMPONENT HISTIDINE KINASE"/>
    <property type="match status" value="1"/>
</dbReference>
<evidence type="ECO:0000313" key="8">
    <source>
        <dbReference type="EMBL" id="RZF22295.1"/>
    </source>
</evidence>
<evidence type="ECO:0000256" key="1">
    <source>
        <dbReference type="ARBA" id="ARBA00000085"/>
    </source>
</evidence>
<dbReference type="EC" id="2.7.13.3" evidence="2"/>
<feature type="coiled-coil region" evidence="6">
    <location>
        <begin position="207"/>
        <end position="234"/>
    </location>
</feature>
<dbReference type="GO" id="GO:0016301">
    <property type="term" value="F:kinase activity"/>
    <property type="evidence" value="ECO:0007669"/>
    <property type="project" value="UniProtKB-KW"/>
</dbReference>
<evidence type="ECO:0000256" key="6">
    <source>
        <dbReference type="SAM" id="Coils"/>
    </source>
</evidence>
<comment type="catalytic activity">
    <reaction evidence="1">
        <text>ATP + protein L-histidine = ADP + protein N-phospho-L-histidine.</text>
        <dbReference type="EC" id="2.7.13.3"/>
    </reaction>
</comment>
<dbReference type="InterPro" id="IPR005467">
    <property type="entry name" value="His_kinase_dom"/>
</dbReference>
<dbReference type="Pfam" id="PF02518">
    <property type="entry name" value="HATPase_c"/>
    <property type="match status" value="1"/>
</dbReference>
<dbReference type="PANTHER" id="PTHR43711:SF26">
    <property type="entry name" value="SENSOR HISTIDINE KINASE RCSC"/>
    <property type="match status" value="1"/>
</dbReference>
<keyword evidence="6" id="KW-0175">Coiled coil</keyword>
<dbReference type="EMBL" id="QDKL01000001">
    <property type="protein sequence ID" value="RZF22295.1"/>
    <property type="molecule type" value="Genomic_DNA"/>
</dbReference>
<proteinExistence type="predicted"/>
<evidence type="ECO:0000256" key="5">
    <source>
        <dbReference type="ARBA" id="ARBA00023012"/>
    </source>
</evidence>
<dbReference type="InterPro" id="IPR003594">
    <property type="entry name" value="HATPase_dom"/>
</dbReference>
<evidence type="ECO:0000256" key="4">
    <source>
        <dbReference type="ARBA" id="ARBA00022777"/>
    </source>
</evidence>
<keyword evidence="9" id="KW-1185">Reference proteome</keyword>
<name>A0ABY0IIK2_9BACT</name>
<accession>A0ABY0IIK2</accession>
<dbReference type="Gene3D" id="3.30.565.10">
    <property type="entry name" value="Histidine kinase-like ATPase, C-terminal domain"/>
    <property type="match status" value="1"/>
</dbReference>
<dbReference type="SUPFAM" id="SSF55874">
    <property type="entry name" value="ATPase domain of HSP90 chaperone/DNA topoisomerase II/histidine kinase"/>
    <property type="match status" value="1"/>
</dbReference>
<dbReference type="InterPro" id="IPR036890">
    <property type="entry name" value="HATPase_C_sf"/>
</dbReference>
<feature type="domain" description="Histidine kinase" evidence="7">
    <location>
        <begin position="241"/>
        <end position="453"/>
    </location>
</feature>